<organism evidence="1 2">
    <name type="scientific">Staphylococcus carnosus (strain TM300)</name>
    <dbReference type="NCBI Taxonomy" id="396513"/>
    <lineage>
        <taxon>Bacteria</taxon>
        <taxon>Bacillati</taxon>
        <taxon>Bacillota</taxon>
        <taxon>Bacilli</taxon>
        <taxon>Bacillales</taxon>
        <taxon>Staphylococcaceae</taxon>
        <taxon>Staphylococcus</taxon>
    </lineage>
</organism>
<dbReference type="HOGENOM" id="CLU_1522492_0_0_9"/>
<dbReference type="EMBL" id="AM295250">
    <property type="protein sequence ID" value="CAL28425.1"/>
    <property type="molecule type" value="Genomic_DNA"/>
</dbReference>
<keyword evidence="2" id="KW-1185">Reference proteome</keyword>
<dbReference type="GeneID" id="93793973"/>
<gene>
    <name evidence="1" type="ordered locus">Sca_1520</name>
</gene>
<proteinExistence type="predicted"/>
<protein>
    <submittedName>
        <fullName evidence="1">Uncharacterized protein</fullName>
    </submittedName>
</protein>
<sequence>MGKKKVKSSQKIQYNVSNDKNIVDNFKVVINSSEWLKSCVIKEINFSNKYHDYKEMAQTLTKVMTEVIFDIQQNGFDIFNKNSIYYQRNHHCHIIDGEKKEIVKKILDEIYTNKLDIDSDEEKKLWQYGVTSGLRIICLYDQANCLVHPLFIDPYHLIYPSEKYNKKDVMKNSFCPIESFII</sequence>
<accession>B9DMM9</accession>
<name>B9DMM9_STACT</name>
<dbReference type="KEGG" id="sca:SCA_1520"/>
<evidence type="ECO:0000313" key="1">
    <source>
        <dbReference type="EMBL" id="CAL28425.1"/>
    </source>
</evidence>
<evidence type="ECO:0000313" key="2">
    <source>
        <dbReference type="Proteomes" id="UP000000444"/>
    </source>
</evidence>
<dbReference type="RefSeq" id="WP_015900765.1">
    <property type="nucleotide sequence ID" value="NC_012121.1"/>
</dbReference>
<reference evidence="1 2" key="1">
    <citation type="journal article" date="2009" name="Appl. Environ. Microbiol.">
        <title>Genome analysis of the meat starter culture bacterium Staphylococcus carnosus TM300.</title>
        <authorList>
            <person name="Rosenstein R."/>
            <person name="Nerz C."/>
            <person name="Biswas L."/>
            <person name="Resch A."/>
            <person name="Raddatz G."/>
            <person name="Schuster S.C."/>
            <person name="Goetz F."/>
        </authorList>
    </citation>
    <scope>NUCLEOTIDE SEQUENCE [LARGE SCALE GENOMIC DNA]</scope>
    <source>
        <strain evidence="1 2">TM300</strain>
    </source>
</reference>
<dbReference type="OrthoDB" id="2316065at2"/>
<dbReference type="eggNOG" id="ENOG5033699">
    <property type="taxonomic scope" value="Bacteria"/>
</dbReference>
<dbReference type="BioCyc" id="SCAR396513:SCA_RS07715-MONOMER"/>
<dbReference type="Proteomes" id="UP000000444">
    <property type="component" value="Chromosome"/>
</dbReference>
<dbReference type="AlphaFoldDB" id="B9DMM9"/>